<evidence type="ECO:0000313" key="2">
    <source>
        <dbReference type="Proteomes" id="UP000092445"/>
    </source>
</evidence>
<protein>
    <submittedName>
        <fullName evidence="1">Uncharacterized protein</fullName>
    </submittedName>
</protein>
<sequence>MTTMDVAIDNIFATGSVPMSTKEFRSGLVDLALEDIDGISNGIQNALNNHRDEWKNILKKNEAKASNTLEEFEKRVELKLKSIGVAVERDNEVGSKLQQNVE</sequence>
<reference evidence="1" key="2">
    <citation type="submission" date="2020-05" db="UniProtKB">
        <authorList>
            <consortium name="EnsemblMetazoa"/>
        </authorList>
    </citation>
    <scope>IDENTIFICATION</scope>
    <source>
        <strain evidence="1">IAEA</strain>
    </source>
</reference>
<evidence type="ECO:0000313" key="1">
    <source>
        <dbReference type="EnsemblMetazoa" id="GPAI048378-PA"/>
    </source>
</evidence>
<keyword evidence="2" id="KW-1185">Reference proteome</keyword>
<dbReference type="AlphaFoldDB" id="A0A1B0AK54"/>
<dbReference type="EnsemblMetazoa" id="GPAI048378-RA">
    <property type="protein sequence ID" value="GPAI048378-PA"/>
    <property type="gene ID" value="GPAI048378"/>
</dbReference>
<name>A0A1B0AK54_GLOPL</name>
<reference evidence="2" key="1">
    <citation type="submission" date="2014-03" db="EMBL/GenBank/DDBJ databases">
        <authorList>
            <person name="Aksoy S."/>
            <person name="Warren W."/>
            <person name="Wilson R.K."/>
        </authorList>
    </citation>
    <scope>NUCLEOTIDE SEQUENCE [LARGE SCALE GENOMIC DNA]</scope>
    <source>
        <strain evidence="2">IAEA</strain>
    </source>
</reference>
<dbReference type="VEuPathDB" id="VectorBase:GPAI048378"/>
<accession>A0A1B0AK54</accession>
<organism evidence="1 2">
    <name type="scientific">Glossina pallidipes</name>
    <name type="common">Tsetse fly</name>
    <dbReference type="NCBI Taxonomy" id="7398"/>
    <lineage>
        <taxon>Eukaryota</taxon>
        <taxon>Metazoa</taxon>
        <taxon>Ecdysozoa</taxon>
        <taxon>Arthropoda</taxon>
        <taxon>Hexapoda</taxon>
        <taxon>Insecta</taxon>
        <taxon>Pterygota</taxon>
        <taxon>Neoptera</taxon>
        <taxon>Endopterygota</taxon>
        <taxon>Diptera</taxon>
        <taxon>Brachycera</taxon>
        <taxon>Muscomorpha</taxon>
        <taxon>Hippoboscoidea</taxon>
        <taxon>Glossinidae</taxon>
        <taxon>Glossina</taxon>
    </lineage>
</organism>
<proteinExistence type="predicted"/>
<dbReference type="Proteomes" id="UP000092445">
    <property type="component" value="Unassembled WGS sequence"/>
</dbReference>